<accession>L0FAM0</accession>
<evidence type="ECO:0000256" key="5">
    <source>
        <dbReference type="ARBA" id="ARBA00022692"/>
    </source>
</evidence>
<reference evidence="10" key="1">
    <citation type="submission" date="2012-02" db="EMBL/GenBank/DDBJ databases">
        <title>Complete sequence of Desulfitobacterium dichloroeliminans LMG P-21439.</title>
        <authorList>
            <person name="Lucas S."/>
            <person name="Han J."/>
            <person name="Lapidus A."/>
            <person name="Cheng J.-F."/>
            <person name="Goodwin L."/>
            <person name="Pitluck S."/>
            <person name="Peters L."/>
            <person name="Ovchinnikova G."/>
            <person name="Teshima H."/>
            <person name="Detter J.C."/>
            <person name="Han C."/>
            <person name="Tapia R."/>
            <person name="Land M."/>
            <person name="Hauser L."/>
            <person name="Kyrpides N."/>
            <person name="Ivanova N."/>
            <person name="Pagani I."/>
            <person name="Kruse T."/>
            <person name="de Vos W.M."/>
            <person name="Boon N."/>
            <person name="Smidt H."/>
            <person name="Woyke T."/>
        </authorList>
    </citation>
    <scope>NUCLEOTIDE SEQUENCE [LARGE SCALE GENOMIC DNA]</scope>
    <source>
        <strain evidence="10">LMG P-21439 / DCA1</strain>
    </source>
</reference>
<evidence type="ECO:0000256" key="7">
    <source>
        <dbReference type="ARBA" id="ARBA00023136"/>
    </source>
</evidence>
<evidence type="ECO:0000256" key="2">
    <source>
        <dbReference type="ARBA" id="ARBA00009142"/>
    </source>
</evidence>
<feature type="transmembrane region" description="Helical" evidence="8">
    <location>
        <begin position="12"/>
        <end position="40"/>
    </location>
</feature>
<dbReference type="PANTHER" id="PTHR30269">
    <property type="entry name" value="TRANSMEMBRANE PROTEIN YFCA"/>
    <property type="match status" value="1"/>
</dbReference>
<evidence type="ECO:0000256" key="6">
    <source>
        <dbReference type="ARBA" id="ARBA00022989"/>
    </source>
</evidence>
<comment type="similarity">
    <text evidence="2 8">Belongs to the 4-toluene sulfonate uptake permease (TSUP) (TC 2.A.102) family.</text>
</comment>
<sequence>MELLSLELWLMMFGIVFCATFTQVLTGFGFGLIAVPLLLFILPSQQALIAGMILSMLSSALQGVQMRHLARWDLIFRLLFFSIPGLALGVILSEYMNGLYIKGIVGSVLIGYVGWQWFRIKASPSEVVAVDESEGVDQGLKTFSILFILVAFSSGLLNGLAAIPGPPIVALLINHLKKDAFQATTVNFFFLQYAVTTVSKSVLFDGNFDFPFAVLLFSMMLAIALGYLIGQPVRKRINEDQFKKVVYGLLLIIGLTSVSEPILLLLN</sequence>
<feature type="transmembrane region" description="Helical" evidence="8">
    <location>
        <begin position="99"/>
        <end position="118"/>
    </location>
</feature>
<comment type="subcellular location">
    <subcellularLocation>
        <location evidence="1 8">Cell membrane</location>
        <topology evidence="1 8">Multi-pass membrane protein</topology>
    </subcellularLocation>
</comment>
<name>L0FAM0_DESDL</name>
<organism evidence="9 10">
    <name type="scientific">Desulfitobacterium dichloroeliminans (strain LMG P-21439 / DCA1)</name>
    <dbReference type="NCBI Taxonomy" id="871963"/>
    <lineage>
        <taxon>Bacteria</taxon>
        <taxon>Bacillati</taxon>
        <taxon>Bacillota</taxon>
        <taxon>Clostridia</taxon>
        <taxon>Eubacteriales</taxon>
        <taxon>Desulfitobacteriaceae</taxon>
        <taxon>Desulfitobacterium</taxon>
    </lineage>
</organism>
<evidence type="ECO:0000313" key="10">
    <source>
        <dbReference type="Proteomes" id="UP000010797"/>
    </source>
</evidence>
<evidence type="ECO:0000256" key="8">
    <source>
        <dbReference type="RuleBase" id="RU363041"/>
    </source>
</evidence>
<dbReference type="InterPro" id="IPR002781">
    <property type="entry name" value="TM_pro_TauE-like"/>
</dbReference>
<feature type="transmembrane region" description="Helical" evidence="8">
    <location>
        <begin position="245"/>
        <end position="266"/>
    </location>
</feature>
<keyword evidence="5 8" id="KW-0812">Transmembrane</keyword>
<dbReference type="Proteomes" id="UP000010797">
    <property type="component" value="Chromosome"/>
</dbReference>
<protein>
    <recommendedName>
        <fullName evidence="8">Probable membrane transporter protein</fullName>
    </recommendedName>
</protein>
<keyword evidence="4 8" id="KW-1003">Cell membrane</keyword>
<dbReference type="STRING" id="871963.Desdi_3478"/>
<dbReference type="EMBL" id="CP003344">
    <property type="protein sequence ID" value="AGA70864.1"/>
    <property type="molecule type" value="Genomic_DNA"/>
</dbReference>
<keyword evidence="6 8" id="KW-1133">Transmembrane helix</keyword>
<dbReference type="AlphaFoldDB" id="L0FAM0"/>
<keyword evidence="3" id="KW-0813">Transport</keyword>
<evidence type="ECO:0000256" key="4">
    <source>
        <dbReference type="ARBA" id="ARBA00022475"/>
    </source>
</evidence>
<dbReference type="GO" id="GO:0005886">
    <property type="term" value="C:plasma membrane"/>
    <property type="evidence" value="ECO:0007669"/>
    <property type="project" value="UniProtKB-SubCell"/>
</dbReference>
<feature type="transmembrane region" description="Helical" evidence="8">
    <location>
        <begin position="47"/>
        <end position="68"/>
    </location>
</feature>
<dbReference type="KEGG" id="ddl:Desdi_3478"/>
<dbReference type="HOGENOM" id="CLU_054750_5_2_9"/>
<keyword evidence="7 8" id="KW-0472">Membrane</keyword>
<feature type="transmembrane region" description="Helical" evidence="8">
    <location>
        <begin position="210"/>
        <end position="233"/>
    </location>
</feature>
<feature type="transmembrane region" description="Helical" evidence="8">
    <location>
        <begin position="74"/>
        <end position="92"/>
    </location>
</feature>
<evidence type="ECO:0000313" key="9">
    <source>
        <dbReference type="EMBL" id="AGA70864.1"/>
    </source>
</evidence>
<keyword evidence="10" id="KW-1185">Reference proteome</keyword>
<dbReference type="PANTHER" id="PTHR30269:SF37">
    <property type="entry name" value="MEMBRANE TRANSPORTER PROTEIN"/>
    <property type="match status" value="1"/>
</dbReference>
<dbReference type="eggNOG" id="COG0730">
    <property type="taxonomic scope" value="Bacteria"/>
</dbReference>
<feature type="transmembrane region" description="Helical" evidence="8">
    <location>
        <begin position="145"/>
        <end position="173"/>
    </location>
</feature>
<evidence type="ECO:0000256" key="3">
    <source>
        <dbReference type="ARBA" id="ARBA00022448"/>
    </source>
</evidence>
<proteinExistence type="inferred from homology"/>
<gene>
    <name evidence="9" type="ordered locus">Desdi_3478</name>
</gene>
<dbReference type="Pfam" id="PF01925">
    <property type="entry name" value="TauE"/>
    <property type="match status" value="1"/>
</dbReference>
<evidence type="ECO:0000256" key="1">
    <source>
        <dbReference type="ARBA" id="ARBA00004651"/>
    </source>
</evidence>
<dbReference type="OrthoDB" id="7843147at2"/>
<dbReference type="InterPro" id="IPR052017">
    <property type="entry name" value="TSUP"/>
</dbReference>